<dbReference type="Pfam" id="PF07686">
    <property type="entry name" value="V-set"/>
    <property type="match status" value="2"/>
</dbReference>
<dbReference type="AlphaFoldDB" id="A0AAN8KLV8"/>
<feature type="signal peptide" evidence="4">
    <location>
        <begin position="1"/>
        <end position="21"/>
    </location>
</feature>
<dbReference type="InterPro" id="IPR003599">
    <property type="entry name" value="Ig_sub"/>
</dbReference>
<sequence length="487" mass="54921">MALHLSLLLLLLFLILYRVSAVRRVSVQAGGSITIPCHYDQYYKNHVKYWCKGYDWSRCSSLVRSDHPKSSGNASISDDINQRVFTVTMTDLEPEDSKTYRCVVEINGGPDIGIQRFYLSVTPGTPELYVDQQEVTAVEGGSVTVRCYYSNSGDIKWCRMGEDNKAKDQTTNNSVSADPEQDIIYSTVSHTRETAQQQVPFPEDDDDVTYSTVIPQHKAQLKVEAKAAEPDDNVVYSSLALQVTTQTGRSITIPCQYDLNHINHVKYWCKGFLWHGCSYVVRTDHPKISGKASISDDINKRIFTMTMTNLKSWDSENYRCIVEINGGPDIRIQWFYLSVTLGTPELYVDQQEVTGVEGGSVTVRCYYSNSGDMKWCRMGGDCSADPEQDIIYSTVSHTRETAQQSPNPDSHHDVIYSTVIPDQFRTEQKQAPFPEDDDDDVTYSTVILQHKAQLKVQAKAAEPDDNVVYRSLALQVTTQQRATAEQQ</sequence>
<dbReference type="PANTHER" id="PTHR11860">
    <property type="entry name" value="POLYMERIC-IMMUNOGLOBULIN RECEPTOR"/>
    <property type="match status" value="1"/>
</dbReference>
<feature type="domain" description="Ig-like" evidence="5">
    <location>
        <begin position="17"/>
        <end position="105"/>
    </location>
</feature>
<dbReference type="Proteomes" id="UP001356427">
    <property type="component" value="Unassembled WGS sequence"/>
</dbReference>
<protein>
    <recommendedName>
        <fullName evidence="5">Ig-like domain-containing protein</fullName>
    </recommendedName>
</protein>
<dbReference type="PANTHER" id="PTHR11860:SF87">
    <property type="entry name" value="CMRF35-LIKE MOLECULE 8"/>
    <property type="match status" value="1"/>
</dbReference>
<evidence type="ECO:0000313" key="6">
    <source>
        <dbReference type="EMBL" id="KAK6293817.1"/>
    </source>
</evidence>
<evidence type="ECO:0000256" key="1">
    <source>
        <dbReference type="ARBA" id="ARBA00004370"/>
    </source>
</evidence>
<dbReference type="PROSITE" id="PS50835">
    <property type="entry name" value="IG_LIKE"/>
    <property type="match status" value="1"/>
</dbReference>
<keyword evidence="4" id="KW-0732">Signal</keyword>
<evidence type="ECO:0000313" key="7">
    <source>
        <dbReference type="Proteomes" id="UP001356427"/>
    </source>
</evidence>
<keyword evidence="7" id="KW-1185">Reference proteome</keyword>
<evidence type="ECO:0000256" key="3">
    <source>
        <dbReference type="ARBA" id="ARBA00023136"/>
    </source>
</evidence>
<dbReference type="CDD" id="cd05716">
    <property type="entry name" value="IgV_pIgR_like"/>
    <property type="match status" value="1"/>
</dbReference>
<evidence type="ECO:0000256" key="2">
    <source>
        <dbReference type="ARBA" id="ARBA00022692"/>
    </source>
</evidence>
<dbReference type="EMBL" id="JAGTTL010000036">
    <property type="protein sequence ID" value="KAK6293817.1"/>
    <property type="molecule type" value="Genomic_DNA"/>
</dbReference>
<dbReference type="InterPro" id="IPR036179">
    <property type="entry name" value="Ig-like_dom_sf"/>
</dbReference>
<dbReference type="SMART" id="SM00409">
    <property type="entry name" value="IG"/>
    <property type="match status" value="3"/>
</dbReference>
<reference evidence="6 7" key="1">
    <citation type="submission" date="2021-04" db="EMBL/GenBank/DDBJ databases">
        <authorList>
            <person name="De Guttry C."/>
            <person name="Zahm M."/>
            <person name="Klopp C."/>
            <person name="Cabau C."/>
            <person name="Louis A."/>
            <person name="Berthelot C."/>
            <person name="Parey E."/>
            <person name="Roest Crollius H."/>
            <person name="Montfort J."/>
            <person name="Robinson-Rechavi M."/>
            <person name="Bucao C."/>
            <person name="Bouchez O."/>
            <person name="Gislard M."/>
            <person name="Lluch J."/>
            <person name="Milhes M."/>
            <person name="Lampietro C."/>
            <person name="Lopez Roques C."/>
            <person name="Donnadieu C."/>
            <person name="Braasch I."/>
            <person name="Desvignes T."/>
            <person name="Postlethwait J."/>
            <person name="Bobe J."/>
            <person name="Wedekind C."/>
            <person name="Guiguen Y."/>
        </authorList>
    </citation>
    <scope>NUCLEOTIDE SEQUENCE [LARGE SCALE GENOMIC DNA]</scope>
    <source>
        <strain evidence="6">Cs_M1</strain>
        <tissue evidence="6">Blood</tissue>
    </source>
</reference>
<dbReference type="InterPro" id="IPR013106">
    <property type="entry name" value="Ig_V-set"/>
</dbReference>
<dbReference type="InterPro" id="IPR050671">
    <property type="entry name" value="CD300_family_receptors"/>
</dbReference>
<keyword evidence="3" id="KW-0472">Membrane</keyword>
<feature type="chain" id="PRO_5042891793" description="Ig-like domain-containing protein" evidence="4">
    <location>
        <begin position="22"/>
        <end position="487"/>
    </location>
</feature>
<dbReference type="GO" id="GO:0004888">
    <property type="term" value="F:transmembrane signaling receptor activity"/>
    <property type="evidence" value="ECO:0007669"/>
    <property type="project" value="TreeGrafter"/>
</dbReference>
<accession>A0AAN8KLV8</accession>
<proteinExistence type="predicted"/>
<dbReference type="InterPro" id="IPR007110">
    <property type="entry name" value="Ig-like_dom"/>
</dbReference>
<dbReference type="SUPFAM" id="SSF48726">
    <property type="entry name" value="Immunoglobulin"/>
    <property type="match status" value="3"/>
</dbReference>
<dbReference type="Gene3D" id="2.60.40.10">
    <property type="entry name" value="Immunoglobulins"/>
    <property type="match status" value="4"/>
</dbReference>
<dbReference type="GO" id="GO:0005886">
    <property type="term" value="C:plasma membrane"/>
    <property type="evidence" value="ECO:0007669"/>
    <property type="project" value="TreeGrafter"/>
</dbReference>
<evidence type="ECO:0000259" key="5">
    <source>
        <dbReference type="PROSITE" id="PS50835"/>
    </source>
</evidence>
<organism evidence="6 7">
    <name type="scientific">Coregonus suidteri</name>
    <dbReference type="NCBI Taxonomy" id="861788"/>
    <lineage>
        <taxon>Eukaryota</taxon>
        <taxon>Metazoa</taxon>
        <taxon>Chordata</taxon>
        <taxon>Craniata</taxon>
        <taxon>Vertebrata</taxon>
        <taxon>Euteleostomi</taxon>
        <taxon>Actinopterygii</taxon>
        <taxon>Neopterygii</taxon>
        <taxon>Teleostei</taxon>
        <taxon>Protacanthopterygii</taxon>
        <taxon>Salmoniformes</taxon>
        <taxon>Salmonidae</taxon>
        <taxon>Coregoninae</taxon>
        <taxon>Coregonus</taxon>
    </lineage>
</organism>
<keyword evidence="2" id="KW-0812">Transmembrane</keyword>
<comment type="caution">
    <text evidence="6">The sequence shown here is derived from an EMBL/GenBank/DDBJ whole genome shotgun (WGS) entry which is preliminary data.</text>
</comment>
<evidence type="ECO:0000256" key="4">
    <source>
        <dbReference type="SAM" id="SignalP"/>
    </source>
</evidence>
<dbReference type="InterPro" id="IPR013783">
    <property type="entry name" value="Ig-like_fold"/>
</dbReference>
<comment type="subcellular location">
    <subcellularLocation>
        <location evidence="1">Membrane</location>
    </subcellularLocation>
</comment>
<name>A0AAN8KLV8_9TELE</name>
<gene>
    <name evidence="6" type="ORF">J4Q44_G00361430</name>
</gene>
<dbReference type="SMART" id="SM00406">
    <property type="entry name" value="IGv"/>
    <property type="match status" value="2"/>
</dbReference>